<accession>A0A1D8UV81</accession>
<proteinExistence type="predicted"/>
<sequence length="102" mass="11078">MANDNFEPATFDGEDNKHHTARSLAEAALRAEDAGDFDKADKLMADAERADPLAAEAVLMEADRPRVRRSGAPASDEEVAALSRTVEPDRHGPTPSQLDEDY</sequence>
<dbReference type="EMBL" id="CP014674">
    <property type="protein sequence ID" value="AOX17556.1"/>
    <property type="molecule type" value="Genomic_DNA"/>
</dbReference>
<dbReference type="Proteomes" id="UP000179145">
    <property type="component" value="Chromosome"/>
</dbReference>
<name>A0A1D8UV81_9PROT</name>
<gene>
    <name evidence="1" type="ORF">A0U89_10835</name>
</gene>
<keyword evidence="2" id="KW-1185">Reference proteome</keyword>
<dbReference type="KEGG" id="kba:A0U89_10835"/>
<evidence type="ECO:0000313" key="1">
    <source>
        <dbReference type="EMBL" id="AOX17556.1"/>
    </source>
</evidence>
<reference evidence="1 2" key="1">
    <citation type="journal article" date="2016" name="Microb. Cell Fact.">
        <title>Dissection of exopolysaccharide biosynthesis in Kozakia baliensis.</title>
        <authorList>
            <person name="Brandt J.U."/>
            <person name="Jakob F."/>
            <person name="Behr J."/>
            <person name="Geissler A.J."/>
            <person name="Vogel R.F."/>
        </authorList>
    </citation>
    <scope>NUCLEOTIDE SEQUENCE [LARGE SCALE GENOMIC DNA]</scope>
    <source>
        <strain evidence="1 2">DSM 14400</strain>
    </source>
</reference>
<dbReference type="AlphaFoldDB" id="A0A1D8UV81"/>
<organism evidence="1 2">
    <name type="scientific">Kozakia baliensis</name>
    <dbReference type="NCBI Taxonomy" id="153496"/>
    <lineage>
        <taxon>Bacteria</taxon>
        <taxon>Pseudomonadati</taxon>
        <taxon>Pseudomonadota</taxon>
        <taxon>Alphaproteobacteria</taxon>
        <taxon>Acetobacterales</taxon>
        <taxon>Acetobacteraceae</taxon>
        <taxon>Kozakia</taxon>
    </lineage>
</organism>
<dbReference type="STRING" id="153496.A0U89_10835"/>
<evidence type="ECO:0000313" key="2">
    <source>
        <dbReference type="Proteomes" id="UP000179145"/>
    </source>
</evidence>
<protein>
    <submittedName>
        <fullName evidence="1">Uncharacterized protein</fullName>
    </submittedName>
</protein>